<protein>
    <recommendedName>
        <fullName evidence="3">Coiled-coil domain containing 141</fullName>
    </recommendedName>
</protein>
<proteinExistence type="predicted"/>
<dbReference type="STRING" id="62062.ENSHHUP00000053387"/>
<dbReference type="Proteomes" id="UP000314982">
    <property type="component" value="Unassembled WGS sequence"/>
</dbReference>
<reference evidence="2" key="1">
    <citation type="submission" date="2018-06" db="EMBL/GenBank/DDBJ databases">
        <title>Genome assembly of Danube salmon.</title>
        <authorList>
            <person name="Macqueen D.J."/>
            <person name="Gundappa M.K."/>
        </authorList>
    </citation>
    <scope>NUCLEOTIDE SEQUENCE [LARGE SCALE GENOMIC DNA]</scope>
</reference>
<dbReference type="Gene3D" id="1.20.58.60">
    <property type="match status" value="1"/>
</dbReference>
<dbReference type="GeneTree" id="ENSGT00940000164697"/>
<dbReference type="Ensembl" id="ENSHHUT00000055254.1">
    <property type="protein sequence ID" value="ENSHHUP00000053387.1"/>
    <property type="gene ID" value="ENSHHUG00000032055.1"/>
</dbReference>
<dbReference type="AlphaFoldDB" id="A0A4W5NQU2"/>
<organism evidence="1 2">
    <name type="scientific">Hucho hucho</name>
    <name type="common">huchen</name>
    <dbReference type="NCBI Taxonomy" id="62062"/>
    <lineage>
        <taxon>Eukaryota</taxon>
        <taxon>Metazoa</taxon>
        <taxon>Chordata</taxon>
        <taxon>Craniata</taxon>
        <taxon>Vertebrata</taxon>
        <taxon>Euteleostomi</taxon>
        <taxon>Actinopterygii</taxon>
        <taxon>Neopterygii</taxon>
        <taxon>Teleostei</taxon>
        <taxon>Protacanthopterygii</taxon>
        <taxon>Salmoniformes</taxon>
        <taxon>Salmonidae</taxon>
        <taxon>Salmoninae</taxon>
        <taxon>Hucho</taxon>
    </lineage>
</organism>
<keyword evidence="2" id="KW-1185">Reference proteome</keyword>
<reference evidence="1" key="2">
    <citation type="submission" date="2025-08" db="UniProtKB">
        <authorList>
            <consortium name="Ensembl"/>
        </authorList>
    </citation>
    <scope>IDENTIFICATION</scope>
</reference>
<accession>A0A4W5NQU2</accession>
<evidence type="ECO:0000313" key="2">
    <source>
        <dbReference type="Proteomes" id="UP000314982"/>
    </source>
</evidence>
<evidence type="ECO:0000313" key="1">
    <source>
        <dbReference type="Ensembl" id="ENSHHUP00000053387.1"/>
    </source>
</evidence>
<evidence type="ECO:0008006" key="3">
    <source>
        <dbReference type="Google" id="ProtNLM"/>
    </source>
</evidence>
<dbReference type="SUPFAM" id="SSF46966">
    <property type="entry name" value="Spectrin repeat"/>
    <property type="match status" value="1"/>
</dbReference>
<reference evidence="1" key="3">
    <citation type="submission" date="2025-09" db="UniProtKB">
        <authorList>
            <consortium name="Ensembl"/>
        </authorList>
    </citation>
    <scope>IDENTIFICATION</scope>
</reference>
<sequence length="575" mass="66734">KSITVLSIQMSNELCVLWCMCLCFVLNQDETKKLLDEHQQLLIKLKKHEAGVWALLEEADRMAEEKKENEGEVFEAMANSLSDAWRTLILMLEKRRSLLHLASEFFDRALEFAIRIDEAEEFQSREQELADAECLKELLLKHSVMKRGLLEKSMLVLNKSRDLLDFLREFQTEEALQRSEALQGARSSCGQVESLMEILQDRRRQVDQYMKQQLLDLEVILSIYQWDRQEQEVSHEMSISKIKKKFEIDFFLKTFTYLIFNLALRALHQHFWNLMMGRLAQLQESNAFFSSVNKAFGVLGTVESKLKGLKSQTLRLPNLAKKHEELLRSIKESATDPLQRGQLILIHGSYCISSTQVEGVKRMLGYVRDRVDALSRECHAHRALAAKRQQLVSTCEELIDKVHTSLRLCPKWHSIPSIVASQSWSFGSQETASEAEAMAEQIKELKTLECPEATEFSNKASLLEEELKTVTRNITSRIDNIQPYVGFLRIAEEVEEQMQSLHESYNWKPEEEENKESGVTSKEIADAKWQSMLERFLAMQDLGNNYVNSSNMVRHYYMGREIVRTQLLQMYSKKK</sequence>
<name>A0A4W5NQU2_9TELE</name>